<dbReference type="InParanoid" id="E0W0J7"/>
<dbReference type="KEGG" id="phu:Phum_PHUM557210"/>
<dbReference type="AlphaFoldDB" id="E0W0J7"/>
<evidence type="ECO:0000313" key="2">
    <source>
        <dbReference type="EMBL" id="EEB19153.1"/>
    </source>
</evidence>
<dbReference type="RefSeq" id="XP_002431891.1">
    <property type="nucleotide sequence ID" value="XM_002431846.1"/>
</dbReference>
<reference evidence="2" key="1">
    <citation type="submission" date="2007-04" db="EMBL/GenBank/DDBJ databases">
        <title>Annotation of Pediculus humanus corporis strain USDA.</title>
        <authorList>
            <person name="Kirkness E."/>
            <person name="Hannick L."/>
            <person name="Hass B."/>
            <person name="Bruggner R."/>
            <person name="Lawson D."/>
            <person name="Bidwell S."/>
            <person name="Joardar V."/>
            <person name="Caler E."/>
            <person name="Walenz B."/>
            <person name="Inman J."/>
            <person name="Schobel S."/>
            <person name="Galinsky K."/>
            <person name="Amedeo P."/>
            <person name="Strausberg R."/>
        </authorList>
    </citation>
    <scope>NUCLEOTIDE SEQUENCE</scope>
    <source>
        <strain evidence="2">USDA</strain>
    </source>
</reference>
<dbReference type="Proteomes" id="UP000009046">
    <property type="component" value="Unassembled WGS sequence"/>
</dbReference>
<protein>
    <submittedName>
        <fullName evidence="2 3">Uncharacterized protein</fullName>
    </submittedName>
</protein>
<name>E0W0J7_PEDHC</name>
<keyword evidence="4" id="KW-1185">Reference proteome</keyword>
<organism>
    <name type="scientific">Pediculus humanus subsp. corporis</name>
    <name type="common">Body louse</name>
    <dbReference type="NCBI Taxonomy" id="121224"/>
    <lineage>
        <taxon>Eukaryota</taxon>
        <taxon>Metazoa</taxon>
        <taxon>Ecdysozoa</taxon>
        <taxon>Arthropoda</taxon>
        <taxon>Hexapoda</taxon>
        <taxon>Insecta</taxon>
        <taxon>Pterygota</taxon>
        <taxon>Neoptera</taxon>
        <taxon>Paraneoptera</taxon>
        <taxon>Psocodea</taxon>
        <taxon>Troctomorpha</taxon>
        <taxon>Phthiraptera</taxon>
        <taxon>Anoplura</taxon>
        <taxon>Pediculidae</taxon>
        <taxon>Pediculus</taxon>
    </lineage>
</organism>
<evidence type="ECO:0000313" key="3">
    <source>
        <dbReference type="EnsemblMetazoa" id="PHUM557210-PA"/>
    </source>
</evidence>
<accession>E0W0J7</accession>
<evidence type="ECO:0000313" key="4">
    <source>
        <dbReference type="Proteomes" id="UP000009046"/>
    </source>
</evidence>
<evidence type="ECO:0000256" key="1">
    <source>
        <dbReference type="SAM" id="MobiDB-lite"/>
    </source>
</evidence>
<feature type="compositionally biased region" description="Low complexity" evidence="1">
    <location>
        <begin position="292"/>
        <end position="305"/>
    </location>
</feature>
<reference evidence="3" key="3">
    <citation type="submission" date="2020-05" db="UniProtKB">
        <authorList>
            <consortium name="EnsemblMetazoa"/>
        </authorList>
    </citation>
    <scope>IDENTIFICATION</scope>
    <source>
        <strain evidence="3">USDA</strain>
    </source>
</reference>
<feature type="compositionally biased region" description="Basic and acidic residues" evidence="1">
    <location>
        <begin position="264"/>
        <end position="285"/>
    </location>
</feature>
<dbReference type="EMBL" id="DS235860">
    <property type="protein sequence ID" value="EEB19153.1"/>
    <property type="molecule type" value="Genomic_DNA"/>
</dbReference>
<dbReference type="EMBL" id="AAZO01006770">
    <property type="status" value="NOT_ANNOTATED_CDS"/>
    <property type="molecule type" value="Genomic_DNA"/>
</dbReference>
<dbReference type="HOGENOM" id="CLU_913091_0_0_1"/>
<dbReference type="GeneID" id="8234672"/>
<dbReference type="CTD" id="8234672"/>
<reference evidence="2" key="2">
    <citation type="submission" date="2007-04" db="EMBL/GenBank/DDBJ databases">
        <title>The genome of the human body louse.</title>
        <authorList>
            <consortium name="The Human Body Louse Genome Consortium"/>
            <person name="Kirkness E."/>
            <person name="Walenz B."/>
            <person name="Hass B."/>
            <person name="Bruggner R."/>
            <person name="Strausberg R."/>
        </authorList>
    </citation>
    <scope>NUCLEOTIDE SEQUENCE</scope>
    <source>
        <strain evidence="2">USDA</strain>
    </source>
</reference>
<proteinExistence type="predicted"/>
<sequence>MLTLAKIENCKLVDDYIKRNKINQLNTESLLQAKNQLNKYKCDLKSEFVSMERNNKIKKIKYDKIIRKSVEISKRFKNKNGQSTRTFKSLIFSAKESNKNENYLNLFEFDVSELDDVVIPEENLEQQNCHVDGDEDDELLLLLSENLLPGRECLDNVDVVQSEVNDDVGKEKKKENLTLEKCMENDLTHKESQYFNVMNKTNLKFEKILREEKVTCEEKQEENKRKKKLNKNFNFDDMKTGKIKKNIFNDDYDLQCKKKKKKFLINERQPEVRQPEVGQREEFKFDNGGGESSENISNSMENENS</sequence>
<feature type="region of interest" description="Disordered" evidence="1">
    <location>
        <begin position="264"/>
        <end position="305"/>
    </location>
</feature>
<dbReference type="EnsemblMetazoa" id="PHUM557210-RA">
    <property type="protein sequence ID" value="PHUM557210-PA"/>
    <property type="gene ID" value="PHUM557210"/>
</dbReference>
<gene>
    <name evidence="3" type="primary">8234672</name>
    <name evidence="2" type="ORF">Phum_PHUM557210</name>
</gene>
<dbReference type="VEuPathDB" id="VectorBase:PHUM557210"/>